<evidence type="ECO:0000313" key="3">
    <source>
        <dbReference type="EMBL" id="GAA4333587.1"/>
    </source>
</evidence>
<reference evidence="4" key="1">
    <citation type="journal article" date="2019" name="Int. J. Syst. Evol. Microbiol.">
        <title>The Global Catalogue of Microorganisms (GCM) 10K type strain sequencing project: providing services to taxonomists for standard genome sequencing and annotation.</title>
        <authorList>
            <consortium name="The Broad Institute Genomics Platform"/>
            <consortium name="The Broad Institute Genome Sequencing Center for Infectious Disease"/>
            <person name="Wu L."/>
            <person name="Ma J."/>
        </authorList>
    </citation>
    <scope>NUCLEOTIDE SEQUENCE [LARGE SCALE GENOMIC DNA]</scope>
    <source>
        <strain evidence="4">JCM 17804</strain>
    </source>
</reference>
<evidence type="ECO:0000259" key="2">
    <source>
        <dbReference type="Pfam" id="PF13239"/>
    </source>
</evidence>
<dbReference type="EMBL" id="BAABGJ010000008">
    <property type="protein sequence ID" value="GAA4333587.1"/>
    <property type="molecule type" value="Genomic_DNA"/>
</dbReference>
<evidence type="ECO:0000256" key="1">
    <source>
        <dbReference type="SAM" id="Phobius"/>
    </source>
</evidence>
<organism evidence="3 4">
    <name type="scientific">Variovorax defluvii</name>
    <dbReference type="NCBI Taxonomy" id="913761"/>
    <lineage>
        <taxon>Bacteria</taxon>
        <taxon>Pseudomonadati</taxon>
        <taxon>Pseudomonadota</taxon>
        <taxon>Betaproteobacteria</taxon>
        <taxon>Burkholderiales</taxon>
        <taxon>Comamonadaceae</taxon>
        <taxon>Variovorax</taxon>
    </lineage>
</organism>
<proteinExistence type="predicted"/>
<sequence>MPSSARIPLSEDHTMNDKIHPEGDRIERLARRRAGAKMGWYIHATVYLLVNLFLVLLASSRGQNWAMYPLLGWGLGLLIHGAVVFFVAPGGHLYDRLLERERRAMRDEGRR</sequence>
<accession>A0ABP8H2Z6</accession>
<name>A0ABP8H2Z6_9BURK</name>
<evidence type="ECO:0000313" key="4">
    <source>
        <dbReference type="Proteomes" id="UP001500975"/>
    </source>
</evidence>
<feature type="transmembrane region" description="Helical" evidence="1">
    <location>
        <begin position="70"/>
        <end position="94"/>
    </location>
</feature>
<comment type="caution">
    <text evidence="3">The sequence shown here is derived from an EMBL/GenBank/DDBJ whole genome shotgun (WGS) entry which is preliminary data.</text>
</comment>
<dbReference type="Pfam" id="PF13239">
    <property type="entry name" value="2TM"/>
    <property type="match status" value="1"/>
</dbReference>
<gene>
    <name evidence="3" type="ORF">GCM10023165_08830</name>
</gene>
<protein>
    <recommendedName>
        <fullName evidence="2">2TM domain-containing protein</fullName>
    </recommendedName>
</protein>
<dbReference type="Proteomes" id="UP001500975">
    <property type="component" value="Unassembled WGS sequence"/>
</dbReference>
<keyword evidence="1" id="KW-1133">Transmembrane helix</keyword>
<feature type="domain" description="2TM" evidence="2">
    <location>
        <begin position="30"/>
        <end position="87"/>
    </location>
</feature>
<keyword evidence="1" id="KW-0812">Transmembrane</keyword>
<feature type="transmembrane region" description="Helical" evidence="1">
    <location>
        <begin position="38"/>
        <end position="58"/>
    </location>
</feature>
<keyword evidence="4" id="KW-1185">Reference proteome</keyword>
<dbReference type="InterPro" id="IPR025698">
    <property type="entry name" value="2TM_dom"/>
</dbReference>
<keyword evidence="1" id="KW-0472">Membrane</keyword>